<name>A0ABR2RDC8_9ROSI</name>
<evidence type="ECO:0000313" key="7">
    <source>
        <dbReference type="EMBL" id="KAK9010965.1"/>
    </source>
</evidence>
<dbReference type="SUPFAM" id="SSF101941">
    <property type="entry name" value="NAC domain"/>
    <property type="match status" value="1"/>
</dbReference>
<dbReference type="InterPro" id="IPR036093">
    <property type="entry name" value="NAC_dom_sf"/>
</dbReference>
<evidence type="ECO:0000256" key="1">
    <source>
        <dbReference type="ARBA" id="ARBA00023015"/>
    </source>
</evidence>
<reference evidence="7 8" key="1">
    <citation type="journal article" date="2024" name="G3 (Bethesda)">
        <title>Genome assembly of Hibiscus sabdariffa L. provides insights into metabolisms of medicinal natural products.</title>
        <authorList>
            <person name="Kim T."/>
        </authorList>
    </citation>
    <scope>NUCLEOTIDE SEQUENCE [LARGE SCALE GENOMIC DNA]</scope>
    <source>
        <strain evidence="7">TK-2024</strain>
        <tissue evidence="7">Old leaves</tissue>
    </source>
</reference>
<proteinExistence type="predicted"/>
<accession>A0ABR2RDC8</accession>
<dbReference type="PANTHER" id="PTHR31744:SF79">
    <property type="entry name" value="NAC DOMAIN-CONTAINING PROTEIN"/>
    <property type="match status" value="1"/>
</dbReference>
<dbReference type="Gene3D" id="2.170.150.80">
    <property type="entry name" value="NAC domain"/>
    <property type="match status" value="1"/>
</dbReference>
<evidence type="ECO:0000256" key="3">
    <source>
        <dbReference type="ARBA" id="ARBA00023163"/>
    </source>
</evidence>
<evidence type="ECO:0000256" key="5">
    <source>
        <dbReference type="SAM" id="MobiDB-lite"/>
    </source>
</evidence>
<keyword evidence="1" id="KW-0805">Transcription regulation</keyword>
<dbReference type="Pfam" id="PF02365">
    <property type="entry name" value="NAM"/>
    <property type="match status" value="1"/>
</dbReference>
<sequence length="111" mass="12617">MAVSSSSTGPPRKATGSESDRKIMHFTDPKRTVGYRKTLVFYTGKAPKGGRTDWVMNEYRLSDTNFLTEDMVLCKGNIVEGVRAKGRRTCRQGIKHYCPCKTLIMEQRRKP</sequence>
<evidence type="ECO:0000313" key="8">
    <source>
        <dbReference type="Proteomes" id="UP001396334"/>
    </source>
</evidence>
<organism evidence="7 8">
    <name type="scientific">Hibiscus sabdariffa</name>
    <name type="common">roselle</name>
    <dbReference type="NCBI Taxonomy" id="183260"/>
    <lineage>
        <taxon>Eukaryota</taxon>
        <taxon>Viridiplantae</taxon>
        <taxon>Streptophyta</taxon>
        <taxon>Embryophyta</taxon>
        <taxon>Tracheophyta</taxon>
        <taxon>Spermatophyta</taxon>
        <taxon>Magnoliopsida</taxon>
        <taxon>eudicotyledons</taxon>
        <taxon>Gunneridae</taxon>
        <taxon>Pentapetalae</taxon>
        <taxon>rosids</taxon>
        <taxon>malvids</taxon>
        <taxon>Malvales</taxon>
        <taxon>Malvaceae</taxon>
        <taxon>Malvoideae</taxon>
        <taxon>Hibiscus</taxon>
    </lineage>
</organism>
<dbReference type="InterPro" id="IPR003441">
    <property type="entry name" value="NAC-dom"/>
</dbReference>
<evidence type="ECO:0000256" key="2">
    <source>
        <dbReference type="ARBA" id="ARBA00023125"/>
    </source>
</evidence>
<evidence type="ECO:0000259" key="6">
    <source>
        <dbReference type="PROSITE" id="PS51005"/>
    </source>
</evidence>
<comment type="caution">
    <text evidence="7">The sequence shown here is derived from an EMBL/GenBank/DDBJ whole genome shotgun (WGS) entry which is preliminary data.</text>
</comment>
<feature type="domain" description="NAC" evidence="6">
    <location>
        <begin position="1"/>
        <end position="79"/>
    </location>
</feature>
<protein>
    <recommendedName>
        <fullName evidence="6">NAC domain-containing protein</fullName>
    </recommendedName>
</protein>
<keyword evidence="3" id="KW-0804">Transcription</keyword>
<dbReference type="EMBL" id="JBBPBN010000023">
    <property type="protein sequence ID" value="KAK9010965.1"/>
    <property type="molecule type" value="Genomic_DNA"/>
</dbReference>
<keyword evidence="8" id="KW-1185">Reference proteome</keyword>
<evidence type="ECO:0000256" key="4">
    <source>
        <dbReference type="ARBA" id="ARBA00023242"/>
    </source>
</evidence>
<dbReference type="PANTHER" id="PTHR31744">
    <property type="entry name" value="PROTEIN CUP-SHAPED COTYLEDON 2-RELATED"/>
    <property type="match status" value="1"/>
</dbReference>
<gene>
    <name evidence="7" type="ORF">V6N11_043827</name>
</gene>
<dbReference type="Proteomes" id="UP001396334">
    <property type="component" value="Unassembled WGS sequence"/>
</dbReference>
<keyword evidence="2" id="KW-0238">DNA-binding</keyword>
<feature type="region of interest" description="Disordered" evidence="5">
    <location>
        <begin position="1"/>
        <end position="22"/>
    </location>
</feature>
<dbReference type="PROSITE" id="PS51005">
    <property type="entry name" value="NAC"/>
    <property type="match status" value="1"/>
</dbReference>
<keyword evidence="4" id="KW-0539">Nucleus</keyword>